<dbReference type="Proteomes" id="UP001153678">
    <property type="component" value="Unassembled WGS sequence"/>
</dbReference>
<protein>
    <submittedName>
        <fullName evidence="1">15379_t:CDS:1</fullName>
    </submittedName>
</protein>
<sequence>MVIVLERICFSPIRLSRKLRESVYNKLTKFAEIHRKTTQVVEEGLENNFKPKSNQFSQQKYMEQNENRVRKRNYNIDFLLIHLRDTLHSLRDDEIWFQELIRRVKDILKAAIGVAPGILSKVSSGVPCPNNISILSMVTQLRQSLCFKYPIARYYFDWRTLLIIQHNIDKIISKKFGEKIIMEYLWSYLEVEQNGNLIILDSQIKSDEISNKTFKASRNTGTFLNDLSGNEPLALPHTLWFGILDLAHDLVKKYNQTVTHGLCYYLAIKSFQEAPSSFIQFKAIEILIHLYNINKDIFSIIEGDFDQYSQNISDNVLIDSLKRFQSLLNFANEKFTEDFKIINYDIGKFNSSDKNVKKEQISDSCEYEPTNQICFKMSTYIIIG</sequence>
<comment type="caution">
    <text evidence="1">The sequence shown here is derived from an EMBL/GenBank/DDBJ whole genome shotgun (WGS) entry which is preliminary data.</text>
</comment>
<reference evidence="1" key="1">
    <citation type="submission" date="2022-08" db="EMBL/GenBank/DDBJ databases">
        <authorList>
            <person name="Kallberg Y."/>
            <person name="Tangrot J."/>
            <person name="Rosling A."/>
        </authorList>
    </citation>
    <scope>NUCLEOTIDE SEQUENCE</scope>
    <source>
        <strain evidence="1">Wild A</strain>
    </source>
</reference>
<gene>
    <name evidence="1" type="ORF">FWILDA_LOCUS6537</name>
</gene>
<evidence type="ECO:0000313" key="1">
    <source>
        <dbReference type="EMBL" id="CAI2174329.1"/>
    </source>
</evidence>
<keyword evidence="2" id="KW-1185">Reference proteome</keyword>
<accession>A0A9W4SMT6</accession>
<name>A0A9W4SMT6_9GLOM</name>
<dbReference type="OrthoDB" id="2435388at2759"/>
<organism evidence="1 2">
    <name type="scientific">Funneliformis geosporum</name>
    <dbReference type="NCBI Taxonomy" id="1117311"/>
    <lineage>
        <taxon>Eukaryota</taxon>
        <taxon>Fungi</taxon>
        <taxon>Fungi incertae sedis</taxon>
        <taxon>Mucoromycota</taxon>
        <taxon>Glomeromycotina</taxon>
        <taxon>Glomeromycetes</taxon>
        <taxon>Glomerales</taxon>
        <taxon>Glomeraceae</taxon>
        <taxon>Funneliformis</taxon>
    </lineage>
</organism>
<dbReference type="AlphaFoldDB" id="A0A9W4SMT6"/>
<evidence type="ECO:0000313" key="2">
    <source>
        <dbReference type="Proteomes" id="UP001153678"/>
    </source>
</evidence>
<dbReference type="EMBL" id="CAMKVN010001197">
    <property type="protein sequence ID" value="CAI2174329.1"/>
    <property type="molecule type" value="Genomic_DNA"/>
</dbReference>
<proteinExistence type="predicted"/>